<dbReference type="AlphaFoldDB" id="A0A085LPV2"/>
<dbReference type="Proteomes" id="UP000030764">
    <property type="component" value="Unassembled WGS sequence"/>
</dbReference>
<dbReference type="EMBL" id="KL363344">
    <property type="protein sequence ID" value="KFD46998.1"/>
    <property type="molecule type" value="Genomic_DNA"/>
</dbReference>
<gene>
    <name evidence="1" type="ORF">M513_12128</name>
</gene>
<keyword evidence="2" id="KW-1185">Reference proteome</keyword>
<reference evidence="1 2" key="1">
    <citation type="journal article" date="2014" name="Nat. Genet.">
        <title>Genome and transcriptome of the porcine whipworm Trichuris suis.</title>
        <authorList>
            <person name="Jex A.R."/>
            <person name="Nejsum P."/>
            <person name="Schwarz E.M."/>
            <person name="Hu L."/>
            <person name="Young N.D."/>
            <person name="Hall R.S."/>
            <person name="Korhonen P.K."/>
            <person name="Liao S."/>
            <person name="Thamsborg S."/>
            <person name="Xia J."/>
            <person name="Xu P."/>
            <person name="Wang S."/>
            <person name="Scheerlinck J.P."/>
            <person name="Hofmann A."/>
            <person name="Sternberg P.W."/>
            <person name="Wang J."/>
            <person name="Gasser R.B."/>
        </authorList>
    </citation>
    <scope>NUCLEOTIDE SEQUENCE [LARGE SCALE GENOMIC DNA]</scope>
    <source>
        <strain evidence="1">DCEP-RM93M</strain>
    </source>
</reference>
<proteinExistence type="predicted"/>
<evidence type="ECO:0000313" key="1">
    <source>
        <dbReference type="EMBL" id="KFD46998.1"/>
    </source>
</evidence>
<accession>A0A085LPV2</accession>
<sequence>MRFDPTGRYGALSLSFHKLMFRRLAISRLPILIKPTAMQISYAILSALCKAHLTGIHCDAYIEFVLFNRRLVRLLGDRAFCCINLNDSILPAVGPSGS</sequence>
<name>A0A085LPV2_9BILA</name>
<organism evidence="1 2">
    <name type="scientific">Trichuris suis</name>
    <name type="common">pig whipworm</name>
    <dbReference type="NCBI Taxonomy" id="68888"/>
    <lineage>
        <taxon>Eukaryota</taxon>
        <taxon>Metazoa</taxon>
        <taxon>Ecdysozoa</taxon>
        <taxon>Nematoda</taxon>
        <taxon>Enoplea</taxon>
        <taxon>Dorylaimia</taxon>
        <taxon>Trichinellida</taxon>
        <taxon>Trichuridae</taxon>
        <taxon>Trichuris</taxon>
    </lineage>
</organism>
<evidence type="ECO:0000313" key="2">
    <source>
        <dbReference type="Proteomes" id="UP000030764"/>
    </source>
</evidence>
<protein>
    <submittedName>
        <fullName evidence="1">Uncharacterized protein</fullName>
    </submittedName>
</protein>